<comment type="caution">
    <text evidence="2">The sequence shown here is derived from an EMBL/GenBank/DDBJ whole genome shotgun (WGS) entry which is preliminary data.</text>
</comment>
<evidence type="ECO:0000313" key="3">
    <source>
        <dbReference type="Proteomes" id="UP000179266"/>
    </source>
</evidence>
<gene>
    <name evidence="2" type="ORF">A2161_20555</name>
</gene>
<dbReference type="Pfam" id="PF04015">
    <property type="entry name" value="DUF362"/>
    <property type="match status" value="1"/>
</dbReference>
<dbReference type="Proteomes" id="UP000179266">
    <property type="component" value="Unassembled WGS sequence"/>
</dbReference>
<protein>
    <recommendedName>
        <fullName evidence="1">DUF362 domain-containing protein</fullName>
    </recommendedName>
</protein>
<dbReference type="AlphaFoldDB" id="A0A1F7RN07"/>
<organism evidence="2 3">
    <name type="scientific">Candidatus Schekmanbacteria bacterium RBG_13_48_7</name>
    <dbReference type="NCBI Taxonomy" id="1817878"/>
    <lineage>
        <taxon>Bacteria</taxon>
        <taxon>Candidatus Schekmaniibacteriota</taxon>
    </lineage>
</organism>
<dbReference type="InterPro" id="IPR007160">
    <property type="entry name" value="DUF362"/>
</dbReference>
<proteinExistence type="predicted"/>
<evidence type="ECO:0000259" key="1">
    <source>
        <dbReference type="Pfam" id="PF04015"/>
    </source>
</evidence>
<evidence type="ECO:0000313" key="2">
    <source>
        <dbReference type="EMBL" id="OGL42548.1"/>
    </source>
</evidence>
<accession>A0A1F7RN07</accession>
<name>A0A1F7RN07_9BACT</name>
<sequence>MRKKEIVSVNRRDHIPESPLKYTVKSIRIIQNMLDELVNNSIKFKHFIQNKRVLIKPNLVRPYLKTSPAITTDPRVTISLIRLLKDYGASEIAIGENPGYGLKAMDAFKAMKLISLCKKMEVTLIPFDDCETVIKKNPKAYVFKEIEFPSPVFEYDVLLNLPKMKTHMHTLVTLGMKNMQGVILDHQRLLYHRDDIHHKIVDTVLLANPHFTIVDGIWAMEGQAPFFGETIRNMNTLVAGENVAAVDTVAAIIMGFEPEEIATICLAREMGFKGTKLNEITIHGCKIESITRRFRRPVVSSVGVFPNIRCIQGGVCNGCKSALRHSLDKLQIEGKLKNKPEMTIFLGRPQENYFNPDSWTGDLWIFGDCAEELTKQLPGTQSSFCHLKGCPPHVLDLYKWFCNSYKDTQD</sequence>
<feature type="domain" description="DUF362" evidence="1">
    <location>
        <begin position="53"/>
        <end position="251"/>
    </location>
</feature>
<reference evidence="2 3" key="1">
    <citation type="journal article" date="2016" name="Nat. Commun.">
        <title>Thousands of microbial genomes shed light on interconnected biogeochemical processes in an aquifer system.</title>
        <authorList>
            <person name="Anantharaman K."/>
            <person name="Brown C.T."/>
            <person name="Hug L.A."/>
            <person name="Sharon I."/>
            <person name="Castelle C.J."/>
            <person name="Probst A.J."/>
            <person name="Thomas B.C."/>
            <person name="Singh A."/>
            <person name="Wilkins M.J."/>
            <person name="Karaoz U."/>
            <person name="Brodie E.L."/>
            <person name="Williams K.H."/>
            <person name="Hubbard S.S."/>
            <person name="Banfield J.F."/>
        </authorList>
    </citation>
    <scope>NUCLEOTIDE SEQUENCE [LARGE SCALE GENOMIC DNA]</scope>
</reference>
<dbReference type="EMBL" id="MGDD01000317">
    <property type="protein sequence ID" value="OGL42548.1"/>
    <property type="molecule type" value="Genomic_DNA"/>
</dbReference>